<protein>
    <submittedName>
        <fullName evidence="9">Putative transporter</fullName>
    </submittedName>
</protein>
<gene>
    <name evidence="9" type="ORF">TDIS_0687</name>
</gene>
<dbReference type="Proteomes" id="UP000078390">
    <property type="component" value="Unassembled WGS sequence"/>
</dbReference>
<feature type="transmembrane region" description="Helical" evidence="7">
    <location>
        <begin position="57"/>
        <end position="76"/>
    </location>
</feature>
<feature type="transmembrane region" description="Helical" evidence="7">
    <location>
        <begin position="174"/>
        <end position="197"/>
    </location>
</feature>
<evidence type="ECO:0000256" key="5">
    <source>
        <dbReference type="ARBA" id="ARBA00022989"/>
    </source>
</evidence>
<comment type="subcellular location">
    <subcellularLocation>
        <location evidence="1">Cell membrane</location>
        <topology evidence="1">Multi-pass membrane protein</topology>
    </subcellularLocation>
</comment>
<keyword evidence="10" id="KW-1185">Reference proteome</keyword>
<keyword evidence="5 7" id="KW-1133">Transmembrane helix</keyword>
<dbReference type="GO" id="GO:0005886">
    <property type="term" value="C:plasma membrane"/>
    <property type="evidence" value="ECO:0007669"/>
    <property type="project" value="UniProtKB-SubCell"/>
</dbReference>
<dbReference type="Pfam" id="PF05977">
    <property type="entry name" value="MFS_3"/>
    <property type="match status" value="1"/>
</dbReference>
<dbReference type="CDD" id="cd06173">
    <property type="entry name" value="MFS_MefA_like"/>
    <property type="match status" value="1"/>
</dbReference>
<feature type="transmembrane region" description="Helical" evidence="7">
    <location>
        <begin position="316"/>
        <end position="339"/>
    </location>
</feature>
<dbReference type="InterPro" id="IPR010290">
    <property type="entry name" value="TM_effector"/>
</dbReference>
<organism evidence="9 10">
    <name type="scientific">Thermosulfurimonas dismutans</name>
    <dbReference type="NCBI Taxonomy" id="999894"/>
    <lineage>
        <taxon>Bacteria</taxon>
        <taxon>Pseudomonadati</taxon>
        <taxon>Thermodesulfobacteriota</taxon>
        <taxon>Thermodesulfobacteria</taxon>
        <taxon>Thermodesulfobacteriales</taxon>
        <taxon>Thermodesulfobacteriaceae</taxon>
        <taxon>Thermosulfurimonas</taxon>
    </lineage>
</organism>
<keyword evidence="2" id="KW-0813">Transport</keyword>
<feature type="domain" description="Major facilitator superfamily (MFS) profile" evidence="8">
    <location>
        <begin position="14"/>
        <end position="403"/>
    </location>
</feature>
<evidence type="ECO:0000256" key="2">
    <source>
        <dbReference type="ARBA" id="ARBA00022448"/>
    </source>
</evidence>
<evidence type="ECO:0000259" key="8">
    <source>
        <dbReference type="PROSITE" id="PS50850"/>
    </source>
</evidence>
<keyword evidence="4 7" id="KW-0812">Transmembrane</keyword>
<evidence type="ECO:0000256" key="1">
    <source>
        <dbReference type="ARBA" id="ARBA00004651"/>
    </source>
</evidence>
<dbReference type="PANTHER" id="PTHR23513">
    <property type="entry name" value="INTEGRAL MEMBRANE EFFLUX PROTEIN-RELATED"/>
    <property type="match status" value="1"/>
</dbReference>
<accession>A0A179D5Z6</accession>
<evidence type="ECO:0000256" key="3">
    <source>
        <dbReference type="ARBA" id="ARBA00022475"/>
    </source>
</evidence>
<dbReference type="InterPro" id="IPR036259">
    <property type="entry name" value="MFS_trans_sf"/>
</dbReference>
<dbReference type="OrthoDB" id="9775268at2"/>
<feature type="transmembrane region" description="Helical" evidence="7">
    <location>
        <begin position="351"/>
        <end position="373"/>
    </location>
</feature>
<dbReference type="Gene3D" id="1.20.1250.20">
    <property type="entry name" value="MFS general substrate transporter like domains"/>
    <property type="match status" value="1"/>
</dbReference>
<dbReference type="GO" id="GO:0022857">
    <property type="term" value="F:transmembrane transporter activity"/>
    <property type="evidence" value="ECO:0007669"/>
    <property type="project" value="InterPro"/>
</dbReference>
<keyword evidence="6 7" id="KW-0472">Membrane</keyword>
<feature type="transmembrane region" description="Helical" evidence="7">
    <location>
        <begin position="385"/>
        <end position="402"/>
    </location>
</feature>
<feature type="transmembrane region" description="Helical" evidence="7">
    <location>
        <begin position="230"/>
        <end position="251"/>
    </location>
</feature>
<comment type="caution">
    <text evidence="9">The sequence shown here is derived from an EMBL/GenBank/DDBJ whole genome shotgun (WGS) entry which is preliminary data.</text>
</comment>
<feature type="transmembrane region" description="Helical" evidence="7">
    <location>
        <begin position="85"/>
        <end position="106"/>
    </location>
</feature>
<dbReference type="STRING" id="999894.TDIS_0687"/>
<sequence length="405" mass="44125">MALWLELAQGVILPLKKKEFRYFFLAQSLSLLGRWVQTTAQRWLLYDLTGSTTYLGLLGALGSFPILLFSLPAGVLTDHLSKKKILVSAQLIGAFMAMLLALLTFAGLVRPWHILTLAFGLGIAVSLEFPVRNAFIYEIVGKQDLISALSLHSLAFNLSRFLGPALAGWLMGSLGFGFCFLFNALSYLPVAGIIPFIELKENQKQKSGNLLLSLKEGLIYALRHTRIRGILLLIVGVSVGLFPYAILLPALVREAYQGGGREFTFLMSANGLGALAGALFAGTLGRYISHRKLIYLAASSLTLLILGLSFSRNLYLAAGLLLAAGFFMVNIIMNANAYVQSLCEDEMRGRVLGLFSWCFLGLFPLGSLFWGFLAQRLGTPVTLRISTILAGLVILILGLRGLKNA</sequence>
<dbReference type="EMBL" id="LWLG01000002">
    <property type="protein sequence ID" value="OAQ21466.1"/>
    <property type="molecule type" value="Genomic_DNA"/>
</dbReference>
<name>A0A179D5Z6_9BACT</name>
<proteinExistence type="predicted"/>
<dbReference type="SUPFAM" id="SSF103473">
    <property type="entry name" value="MFS general substrate transporter"/>
    <property type="match status" value="1"/>
</dbReference>
<dbReference type="RefSeq" id="WP_068669313.1">
    <property type="nucleotide sequence ID" value="NZ_LWLG01000002.1"/>
</dbReference>
<keyword evidence="3" id="KW-1003">Cell membrane</keyword>
<feature type="transmembrane region" description="Helical" evidence="7">
    <location>
        <begin position="263"/>
        <end position="281"/>
    </location>
</feature>
<evidence type="ECO:0000256" key="6">
    <source>
        <dbReference type="ARBA" id="ARBA00023136"/>
    </source>
</evidence>
<dbReference type="InterPro" id="IPR020846">
    <property type="entry name" value="MFS_dom"/>
</dbReference>
<dbReference type="PANTHER" id="PTHR23513:SF11">
    <property type="entry name" value="STAPHYLOFERRIN A TRANSPORTER"/>
    <property type="match status" value="1"/>
</dbReference>
<dbReference type="PROSITE" id="PS50850">
    <property type="entry name" value="MFS"/>
    <property type="match status" value="1"/>
</dbReference>
<feature type="transmembrane region" description="Helical" evidence="7">
    <location>
        <begin position="143"/>
        <end position="162"/>
    </location>
</feature>
<evidence type="ECO:0000313" key="10">
    <source>
        <dbReference type="Proteomes" id="UP000078390"/>
    </source>
</evidence>
<evidence type="ECO:0000256" key="4">
    <source>
        <dbReference type="ARBA" id="ARBA00022692"/>
    </source>
</evidence>
<dbReference type="AlphaFoldDB" id="A0A179D5Z6"/>
<reference evidence="9 10" key="1">
    <citation type="submission" date="2016-04" db="EMBL/GenBank/DDBJ databases">
        <title>Genome analysis of Thermosulfurimonas dismutans, the first thermophilic sulfur-disproportionating bacterium of the phylum Thermodesulfobacteria.</title>
        <authorList>
            <person name="Mardanov A.V."/>
            <person name="Beletsky A.V."/>
            <person name="Kadnikov V.V."/>
            <person name="Slobodkin A.I."/>
            <person name="Ravin N.V."/>
        </authorList>
    </citation>
    <scope>NUCLEOTIDE SEQUENCE [LARGE SCALE GENOMIC DNA]</scope>
    <source>
        <strain evidence="9 10">S95</strain>
    </source>
</reference>
<feature type="transmembrane region" description="Helical" evidence="7">
    <location>
        <begin position="293"/>
        <end position="310"/>
    </location>
</feature>
<feature type="transmembrane region" description="Helical" evidence="7">
    <location>
        <begin position="112"/>
        <end position="131"/>
    </location>
</feature>
<evidence type="ECO:0000313" key="9">
    <source>
        <dbReference type="EMBL" id="OAQ21466.1"/>
    </source>
</evidence>
<evidence type="ECO:0000256" key="7">
    <source>
        <dbReference type="SAM" id="Phobius"/>
    </source>
</evidence>